<evidence type="ECO:0000313" key="12">
    <source>
        <dbReference type="Proteomes" id="UP000515804"/>
    </source>
</evidence>
<feature type="transmembrane region" description="Helical" evidence="9">
    <location>
        <begin position="227"/>
        <end position="245"/>
    </location>
</feature>
<evidence type="ECO:0000256" key="9">
    <source>
        <dbReference type="SAM" id="Phobius"/>
    </source>
</evidence>
<evidence type="ECO:0000256" key="7">
    <source>
        <dbReference type="ARBA" id="ARBA00023065"/>
    </source>
</evidence>
<evidence type="ECO:0000256" key="3">
    <source>
        <dbReference type="ARBA" id="ARBA00022448"/>
    </source>
</evidence>
<dbReference type="Pfam" id="PF00999">
    <property type="entry name" value="Na_H_Exchanger"/>
    <property type="match status" value="1"/>
</dbReference>
<feature type="transmembrane region" description="Helical" evidence="9">
    <location>
        <begin position="57"/>
        <end position="76"/>
    </location>
</feature>
<evidence type="ECO:0000313" key="11">
    <source>
        <dbReference type="EMBL" id="QNN68739.1"/>
    </source>
</evidence>
<comment type="similarity">
    <text evidence="2">Belongs to the monovalent cation:proton antiporter 2 (CPA2) transporter (TC 2.A.37) family.</text>
</comment>
<evidence type="ECO:0000256" key="1">
    <source>
        <dbReference type="ARBA" id="ARBA00004141"/>
    </source>
</evidence>
<feature type="domain" description="RCK N-terminal" evidence="10">
    <location>
        <begin position="416"/>
        <end position="533"/>
    </location>
</feature>
<feature type="transmembrane region" description="Helical" evidence="9">
    <location>
        <begin position="304"/>
        <end position="324"/>
    </location>
</feature>
<dbReference type="AlphaFoldDB" id="A0A7G9SLL4"/>
<keyword evidence="5 9" id="KW-0812">Transmembrane</keyword>
<keyword evidence="4" id="KW-0050">Antiport</keyword>
<dbReference type="EMBL" id="CP060719">
    <property type="protein sequence ID" value="QNN68739.1"/>
    <property type="molecule type" value="Genomic_DNA"/>
</dbReference>
<sequence length="564" mass="59358">MPHHTSLIALLSVGFVSAFVLGLLAQRLKLSPLVGYLLAGIVVGPFTPGFVADQGLAPQLAEIGVILLMFGVGLHFSLRDLLDVKNIAIPGALGQIAFVTSVGTGFGLWHGWDLMGAIVFGLALSVASTVVVMRALEERRLLDTRRGRIAIGWLVVEDLAMVLALVLLPAIAGALGAGEKIGAAGIAGALVWTLVKVTAFVVVMLVVGKRAIPWILEHVAGLGSRELFTLSVLAIALGVAFGAAYLFDVSFALGAFFAGMLLNESELSHKAAADSLPMRDAFAVLFFVSVGMLFNPAILVEQPLLVLATVAIIVFGNALVGYTIVRLLRLPKLTGLTISASLSQIGEFSFILAGLGLSQKLLPQEAHDLILAGALLSIIANPFLFAWLDAWQKRQQPGTAVTTVTQPLSEVPEDMGGHAIVIGYGRVGRELTRLLQDRGIPLVLVESDPDRVEFARKNGLVTVRGNAAAAGVLKAARPETAQLAILAMPQALEAGEIIARLKAIHPGISVLARAHSDAEVKHLLAHGADAAVLAERELAYSLVDMMMATPPWRTPRAEAATAAS</sequence>
<dbReference type="InterPro" id="IPR036291">
    <property type="entry name" value="NAD(P)-bd_dom_sf"/>
</dbReference>
<evidence type="ECO:0000256" key="4">
    <source>
        <dbReference type="ARBA" id="ARBA00022449"/>
    </source>
</evidence>
<gene>
    <name evidence="11" type="ORF">H9L16_08230</name>
</gene>
<keyword evidence="8 9" id="KW-0472">Membrane</keyword>
<dbReference type="InterPro" id="IPR038770">
    <property type="entry name" value="Na+/solute_symporter_sf"/>
</dbReference>
<dbReference type="Pfam" id="PF02254">
    <property type="entry name" value="TrkA_N"/>
    <property type="match status" value="1"/>
</dbReference>
<feature type="transmembrane region" description="Helical" evidence="9">
    <location>
        <begin position="148"/>
        <end position="175"/>
    </location>
</feature>
<name>A0A7G9SLL4_9GAMM</name>
<feature type="transmembrane region" description="Helical" evidence="9">
    <location>
        <begin position="281"/>
        <end position="298"/>
    </location>
</feature>
<evidence type="ECO:0000256" key="5">
    <source>
        <dbReference type="ARBA" id="ARBA00022692"/>
    </source>
</evidence>
<feature type="transmembrane region" description="Helical" evidence="9">
    <location>
        <begin position="336"/>
        <end position="357"/>
    </location>
</feature>
<dbReference type="Gene3D" id="3.40.50.720">
    <property type="entry name" value="NAD(P)-binding Rossmann-like Domain"/>
    <property type="match status" value="1"/>
</dbReference>
<proteinExistence type="inferred from homology"/>
<dbReference type="SUPFAM" id="SSF51735">
    <property type="entry name" value="NAD(P)-binding Rossmann-fold domains"/>
    <property type="match status" value="1"/>
</dbReference>
<protein>
    <submittedName>
        <fullName evidence="11">Kef family K(+) transporter</fullName>
    </submittedName>
</protein>
<keyword evidence="3" id="KW-0813">Transport</keyword>
<dbReference type="InterPro" id="IPR003148">
    <property type="entry name" value="RCK_N"/>
</dbReference>
<comment type="subcellular location">
    <subcellularLocation>
        <location evidence="1">Membrane</location>
        <topology evidence="1">Multi-pass membrane protein</topology>
    </subcellularLocation>
</comment>
<dbReference type="GO" id="GO:0015297">
    <property type="term" value="F:antiporter activity"/>
    <property type="evidence" value="ECO:0007669"/>
    <property type="project" value="UniProtKB-KW"/>
</dbReference>
<dbReference type="NCBIfam" id="NF007950">
    <property type="entry name" value="PRK10669.1"/>
    <property type="match status" value="1"/>
</dbReference>
<feature type="transmembrane region" description="Helical" evidence="9">
    <location>
        <begin position="33"/>
        <end position="51"/>
    </location>
</feature>
<dbReference type="GO" id="GO:0016020">
    <property type="term" value="C:membrane"/>
    <property type="evidence" value="ECO:0007669"/>
    <property type="project" value="UniProtKB-SubCell"/>
</dbReference>
<keyword evidence="6 9" id="KW-1133">Transmembrane helix</keyword>
<keyword evidence="12" id="KW-1185">Reference proteome</keyword>
<feature type="transmembrane region" description="Helical" evidence="9">
    <location>
        <begin position="181"/>
        <end position="207"/>
    </location>
</feature>
<keyword evidence="7" id="KW-0406">Ion transport</keyword>
<dbReference type="Proteomes" id="UP000515804">
    <property type="component" value="Chromosome"/>
</dbReference>
<dbReference type="GO" id="GO:1902600">
    <property type="term" value="P:proton transmembrane transport"/>
    <property type="evidence" value="ECO:0007669"/>
    <property type="project" value="InterPro"/>
</dbReference>
<dbReference type="GO" id="GO:0006813">
    <property type="term" value="P:potassium ion transport"/>
    <property type="evidence" value="ECO:0007669"/>
    <property type="project" value="InterPro"/>
</dbReference>
<evidence type="ECO:0000256" key="8">
    <source>
        <dbReference type="ARBA" id="ARBA00023136"/>
    </source>
</evidence>
<organism evidence="11 12">
    <name type="scientific">Thermomonas carbonis</name>
    <dbReference type="NCBI Taxonomy" id="1463158"/>
    <lineage>
        <taxon>Bacteria</taxon>
        <taxon>Pseudomonadati</taxon>
        <taxon>Pseudomonadota</taxon>
        <taxon>Gammaproteobacteria</taxon>
        <taxon>Lysobacterales</taxon>
        <taxon>Lysobacteraceae</taxon>
        <taxon>Thermomonas</taxon>
    </lineage>
</organism>
<dbReference type="InterPro" id="IPR006153">
    <property type="entry name" value="Cation/H_exchanger_TM"/>
</dbReference>
<feature type="transmembrane region" description="Helical" evidence="9">
    <location>
        <begin position="88"/>
        <end position="109"/>
    </location>
</feature>
<reference evidence="11 12" key="1">
    <citation type="submission" date="2020-08" db="EMBL/GenBank/DDBJ databases">
        <title>Genome sequence of Thermomonas carbonis KCTC 42013T.</title>
        <authorList>
            <person name="Hyun D.-W."/>
            <person name="Bae J.-W."/>
        </authorList>
    </citation>
    <scope>NUCLEOTIDE SEQUENCE [LARGE SCALE GENOMIC DNA]</scope>
    <source>
        <strain evidence="11 12">KCTC 42013</strain>
    </source>
</reference>
<feature type="transmembrane region" description="Helical" evidence="9">
    <location>
        <begin position="6"/>
        <end position="26"/>
    </location>
</feature>
<evidence type="ECO:0000256" key="2">
    <source>
        <dbReference type="ARBA" id="ARBA00005551"/>
    </source>
</evidence>
<dbReference type="Gene3D" id="1.20.1530.20">
    <property type="match status" value="1"/>
</dbReference>
<dbReference type="PANTHER" id="PTHR42751">
    <property type="entry name" value="SODIUM/HYDROGEN EXCHANGER FAMILY/TRKA DOMAIN PROTEIN"/>
    <property type="match status" value="1"/>
</dbReference>
<dbReference type="RefSeq" id="WP_187551263.1">
    <property type="nucleotide sequence ID" value="NZ_BMZL01000002.1"/>
</dbReference>
<evidence type="ECO:0000259" key="10">
    <source>
        <dbReference type="PROSITE" id="PS51201"/>
    </source>
</evidence>
<feature type="transmembrane region" description="Helical" evidence="9">
    <location>
        <begin position="369"/>
        <end position="388"/>
    </location>
</feature>
<dbReference type="PROSITE" id="PS51201">
    <property type="entry name" value="RCK_N"/>
    <property type="match status" value="1"/>
</dbReference>
<accession>A0A7G9SLL4</accession>
<dbReference type="PANTHER" id="PTHR42751:SF1">
    <property type="entry name" value="CATION_PROTON ANTIPORTER YBAL-RELATED"/>
    <property type="match status" value="1"/>
</dbReference>
<feature type="transmembrane region" description="Helical" evidence="9">
    <location>
        <begin position="115"/>
        <end position="136"/>
    </location>
</feature>
<evidence type="ECO:0000256" key="6">
    <source>
        <dbReference type="ARBA" id="ARBA00022989"/>
    </source>
</evidence>
<dbReference type="KEGG" id="tcn:H9L16_08230"/>